<dbReference type="EMBL" id="JAFBCV010000010">
    <property type="protein sequence ID" value="MBM7839927.1"/>
    <property type="molecule type" value="Genomic_DNA"/>
</dbReference>
<gene>
    <name evidence="2" type="ORF">JOC54_003207</name>
</gene>
<evidence type="ECO:0000313" key="2">
    <source>
        <dbReference type="EMBL" id="MBM7839927.1"/>
    </source>
</evidence>
<accession>A0ABS2SWL3</accession>
<dbReference type="InterPro" id="IPR056944">
    <property type="entry name" value="Tubby_C-like"/>
</dbReference>
<name>A0ABS2SWL3_9BACI</name>
<proteinExistence type="predicted"/>
<dbReference type="Pfam" id="PF23728">
    <property type="entry name" value="Tubby_C_like"/>
    <property type="match status" value="1"/>
</dbReference>
<organism evidence="2 3">
    <name type="scientific">Shouchella xiaoxiensis</name>
    <dbReference type="NCBI Taxonomy" id="766895"/>
    <lineage>
        <taxon>Bacteria</taxon>
        <taxon>Bacillati</taxon>
        <taxon>Bacillota</taxon>
        <taxon>Bacilli</taxon>
        <taxon>Bacillales</taxon>
        <taxon>Bacillaceae</taxon>
        <taxon>Shouchella</taxon>
    </lineage>
</organism>
<comment type="caution">
    <text evidence="2">The sequence shown here is derived from an EMBL/GenBank/DDBJ whole genome shotgun (WGS) entry which is preliminary data.</text>
</comment>
<reference evidence="2" key="1">
    <citation type="submission" date="2021-01" db="EMBL/GenBank/DDBJ databases">
        <title>Genomic Encyclopedia of Type Strains, Phase IV (KMG-IV): sequencing the most valuable type-strain genomes for metagenomic binning, comparative biology and taxonomic classification.</title>
        <authorList>
            <person name="Goeker M."/>
        </authorList>
    </citation>
    <scope>NUCLEOTIDE SEQUENCE</scope>
    <source>
        <strain evidence="2">DSM 21943</strain>
    </source>
</reference>
<protein>
    <recommendedName>
        <fullName evidence="1">Tubby C-terminal domain-containing protein</fullName>
    </recommendedName>
</protein>
<evidence type="ECO:0000259" key="1">
    <source>
        <dbReference type="Pfam" id="PF23728"/>
    </source>
</evidence>
<evidence type="ECO:0000313" key="3">
    <source>
        <dbReference type="Proteomes" id="UP001179280"/>
    </source>
</evidence>
<sequence>MKDFDYYYEMSANVNSKTEQIVFNESHEKIYTLKRFNKNLIDKILTYREPKSCVNVLLGDDLDNPLVTVIESWSLKRKFIIKHHDNAEPISARANPQKFETSLNDEIYSFVKNDDSNLIVYKNNQKVLKSTTKRVGLTLNNYIKIYNEEVDLKLAIACLHTFNLAY</sequence>
<dbReference type="RefSeq" id="WP_204467255.1">
    <property type="nucleotide sequence ID" value="NZ_JAFBCV010000010.1"/>
</dbReference>
<dbReference type="Proteomes" id="UP001179280">
    <property type="component" value="Unassembled WGS sequence"/>
</dbReference>
<feature type="domain" description="Tubby C-terminal" evidence="1">
    <location>
        <begin position="6"/>
        <end position="165"/>
    </location>
</feature>
<keyword evidence="3" id="KW-1185">Reference proteome</keyword>